<evidence type="ECO:0000313" key="2">
    <source>
        <dbReference type="Proteomes" id="UP001058514"/>
    </source>
</evidence>
<protein>
    <submittedName>
        <fullName evidence="1">Uncharacterized protein</fullName>
    </submittedName>
</protein>
<sequence length="73" mass="8317">MALSSRYDGISSKRLRHAFALQEIENSPASDEEINLYRRMQRKGWPEKTQAKVMRRVVISKAARALRRAAGTG</sequence>
<dbReference type="Proteomes" id="UP001058514">
    <property type="component" value="Plasmid unnamed6"/>
</dbReference>
<organism evidence="1 2">
    <name type="scientific">Leisingera aquaemixtae</name>
    <dbReference type="NCBI Taxonomy" id="1396826"/>
    <lineage>
        <taxon>Bacteria</taxon>
        <taxon>Pseudomonadati</taxon>
        <taxon>Pseudomonadota</taxon>
        <taxon>Alphaproteobacteria</taxon>
        <taxon>Rhodobacterales</taxon>
        <taxon>Roseobacteraceae</taxon>
        <taxon>Leisingera</taxon>
    </lineage>
</organism>
<proteinExistence type="predicted"/>
<dbReference type="RefSeq" id="WP_259966464.1">
    <property type="nucleotide sequence ID" value="NZ_CP081057.1"/>
</dbReference>
<geneLocation type="plasmid" evidence="1 2">
    <name>unnamed6</name>
</geneLocation>
<keyword evidence="2" id="KW-1185">Reference proteome</keyword>
<evidence type="ECO:0000313" key="1">
    <source>
        <dbReference type="EMBL" id="UWQ44052.1"/>
    </source>
</evidence>
<accession>A0ABY5WRA6</accession>
<dbReference type="EMBL" id="CP081057">
    <property type="protein sequence ID" value="UWQ44052.1"/>
    <property type="molecule type" value="Genomic_DNA"/>
</dbReference>
<reference evidence="1" key="1">
    <citation type="submission" date="2021-08" db="EMBL/GenBank/DDBJ databases">
        <authorList>
            <person name="Nwanade C."/>
            <person name="Wang M."/>
            <person name="Masoudi A."/>
            <person name="Yu Z."/>
            <person name="Liu J."/>
        </authorList>
    </citation>
    <scope>NUCLEOTIDE SEQUENCE</scope>
    <source>
        <strain evidence="1">S166</strain>
        <plasmid evidence="1">unnamed6</plasmid>
    </source>
</reference>
<keyword evidence="1" id="KW-0614">Plasmid</keyword>
<gene>
    <name evidence="1" type="ORF">K3718_21405</name>
</gene>
<name>A0ABY5WRA6_9RHOB</name>